<evidence type="ECO:0000256" key="1">
    <source>
        <dbReference type="ARBA" id="ARBA00000382"/>
    </source>
</evidence>
<dbReference type="InterPro" id="IPR050732">
    <property type="entry name" value="Beta-glucan_modifiers"/>
</dbReference>
<keyword evidence="8" id="KW-0325">Glycoprotein</keyword>
<dbReference type="GO" id="GO:0071555">
    <property type="term" value="P:cell wall organization"/>
    <property type="evidence" value="ECO:0007669"/>
    <property type="project" value="UniProtKB-KW"/>
</dbReference>
<reference evidence="15" key="1">
    <citation type="submission" date="2022-08" db="EMBL/GenBank/DDBJ databases">
        <authorList>
            <person name="Kallberg Y."/>
            <person name="Tangrot J."/>
            <person name="Rosling A."/>
        </authorList>
    </citation>
    <scope>NUCLEOTIDE SEQUENCE</scope>
    <source>
        <strain evidence="15">Wild A</strain>
    </source>
</reference>
<dbReference type="GO" id="GO:0000272">
    <property type="term" value="P:polysaccharide catabolic process"/>
    <property type="evidence" value="ECO:0007669"/>
    <property type="project" value="UniProtKB-KW"/>
</dbReference>
<evidence type="ECO:0000256" key="6">
    <source>
        <dbReference type="ARBA" id="ARBA00022801"/>
    </source>
</evidence>
<sequence length="199" mass="22617">MLTTAAEKSFFEILKDLELVKTNFIPLNKLAIKQICKKHAKYVGGVRSSVDAGYRLKNHTRRESLVEKQRGPNWCTNTLGDIIEDAKLISQLTNRIILYGMDCHMSDWTLEAIKFEKIWVDNIDVVSVGNEALFRKEITPLKLFGRMADVRQEINSMGFKKKVLVFTSDLGSNVDAAYVAANNIMWANFHPYFSGVPVE</sequence>
<evidence type="ECO:0000256" key="13">
    <source>
        <dbReference type="ARBA" id="ARBA00042373"/>
    </source>
</evidence>
<dbReference type="PANTHER" id="PTHR16631:SF17">
    <property type="entry name" value="GLUCAN ENDO-1,3-BETA-GLUCOSIDASE BTGC"/>
    <property type="match status" value="1"/>
</dbReference>
<dbReference type="InterPro" id="IPR017853">
    <property type="entry name" value="GH"/>
</dbReference>
<protein>
    <recommendedName>
        <fullName evidence="4">glucan endo-1,3-beta-D-glucosidase</fullName>
        <ecNumber evidence="4">3.2.1.39</ecNumber>
    </recommendedName>
    <alternativeName>
        <fullName evidence="14">Endo-1,3-beta-glucanase btgC</fullName>
    </alternativeName>
    <alternativeName>
        <fullName evidence="13">Laminarinase btgC</fullName>
    </alternativeName>
</protein>
<keyword evidence="7" id="KW-0472">Membrane</keyword>
<evidence type="ECO:0000256" key="3">
    <source>
        <dbReference type="ARBA" id="ARBA00008773"/>
    </source>
</evidence>
<dbReference type="OrthoDB" id="77201at2759"/>
<keyword evidence="5" id="KW-1003">Cell membrane</keyword>
<dbReference type="GO" id="GO:0005576">
    <property type="term" value="C:extracellular region"/>
    <property type="evidence" value="ECO:0007669"/>
    <property type="project" value="TreeGrafter"/>
</dbReference>
<evidence type="ECO:0000256" key="4">
    <source>
        <dbReference type="ARBA" id="ARBA00012780"/>
    </source>
</evidence>
<keyword evidence="16" id="KW-1185">Reference proteome</keyword>
<keyword evidence="11" id="KW-0624">Polysaccharide degradation</keyword>
<dbReference type="GO" id="GO:0009986">
    <property type="term" value="C:cell surface"/>
    <property type="evidence" value="ECO:0007669"/>
    <property type="project" value="TreeGrafter"/>
</dbReference>
<evidence type="ECO:0000256" key="12">
    <source>
        <dbReference type="ARBA" id="ARBA00037649"/>
    </source>
</evidence>
<comment type="catalytic activity">
    <reaction evidence="1">
        <text>Hydrolysis of (1-&gt;3)-beta-D-glucosidic linkages in (1-&gt;3)-beta-D-glucans.</text>
        <dbReference type="EC" id="3.2.1.39"/>
    </reaction>
</comment>
<dbReference type="Proteomes" id="UP001153678">
    <property type="component" value="Unassembled WGS sequence"/>
</dbReference>
<evidence type="ECO:0000313" key="16">
    <source>
        <dbReference type="Proteomes" id="UP001153678"/>
    </source>
</evidence>
<comment type="function">
    <text evidence="12">Glucanases play a role in cell expansion during growth, in cell-cell fusion during mating, and in spore release during sporulation. This enzyme may be involved in beta-glucan degradation. Active on laminarin and lichenan.</text>
</comment>
<keyword evidence="6" id="KW-0378">Hydrolase</keyword>
<evidence type="ECO:0000256" key="14">
    <source>
        <dbReference type="ARBA" id="ARBA00043078"/>
    </source>
</evidence>
<accession>A0A9W4SC50</accession>
<dbReference type="GO" id="GO:0005886">
    <property type="term" value="C:plasma membrane"/>
    <property type="evidence" value="ECO:0007669"/>
    <property type="project" value="UniProtKB-SubCell"/>
</dbReference>
<gene>
    <name evidence="15" type="ORF">FWILDA_LOCUS842</name>
</gene>
<evidence type="ECO:0000256" key="9">
    <source>
        <dbReference type="ARBA" id="ARBA00023277"/>
    </source>
</evidence>
<dbReference type="SUPFAM" id="SSF51445">
    <property type="entry name" value="(Trans)glycosidases"/>
    <property type="match status" value="1"/>
</dbReference>
<evidence type="ECO:0000313" key="15">
    <source>
        <dbReference type="EMBL" id="CAI2162990.1"/>
    </source>
</evidence>
<proteinExistence type="inferred from homology"/>
<dbReference type="GO" id="GO:0009277">
    <property type="term" value="C:fungal-type cell wall"/>
    <property type="evidence" value="ECO:0007669"/>
    <property type="project" value="TreeGrafter"/>
</dbReference>
<evidence type="ECO:0000256" key="11">
    <source>
        <dbReference type="ARBA" id="ARBA00023326"/>
    </source>
</evidence>
<evidence type="ECO:0000256" key="2">
    <source>
        <dbReference type="ARBA" id="ARBA00004401"/>
    </source>
</evidence>
<name>A0A9W4SC50_9GLOM</name>
<comment type="caution">
    <text evidence="15">The sequence shown here is derived from an EMBL/GenBank/DDBJ whole genome shotgun (WGS) entry which is preliminary data.</text>
</comment>
<dbReference type="GO" id="GO:0042973">
    <property type="term" value="F:glucan endo-1,3-beta-D-glucosidase activity"/>
    <property type="evidence" value="ECO:0007669"/>
    <property type="project" value="UniProtKB-EC"/>
</dbReference>
<keyword evidence="10" id="KW-0961">Cell wall biogenesis/degradation</keyword>
<evidence type="ECO:0000256" key="10">
    <source>
        <dbReference type="ARBA" id="ARBA00023316"/>
    </source>
</evidence>
<evidence type="ECO:0000256" key="7">
    <source>
        <dbReference type="ARBA" id="ARBA00023136"/>
    </source>
</evidence>
<evidence type="ECO:0000256" key="5">
    <source>
        <dbReference type="ARBA" id="ARBA00022475"/>
    </source>
</evidence>
<comment type="similarity">
    <text evidence="3">Belongs to the glycosyl hydrolase 17 family.</text>
</comment>
<organism evidence="15 16">
    <name type="scientific">Funneliformis geosporum</name>
    <dbReference type="NCBI Taxonomy" id="1117311"/>
    <lineage>
        <taxon>Eukaryota</taxon>
        <taxon>Fungi</taxon>
        <taxon>Fungi incertae sedis</taxon>
        <taxon>Mucoromycota</taxon>
        <taxon>Glomeromycotina</taxon>
        <taxon>Glomeromycetes</taxon>
        <taxon>Glomerales</taxon>
        <taxon>Glomeraceae</taxon>
        <taxon>Funneliformis</taxon>
    </lineage>
</organism>
<evidence type="ECO:0000256" key="8">
    <source>
        <dbReference type="ARBA" id="ARBA00023180"/>
    </source>
</evidence>
<keyword evidence="9" id="KW-0119">Carbohydrate metabolism</keyword>
<dbReference type="PANTHER" id="PTHR16631">
    <property type="entry name" value="GLUCAN 1,3-BETA-GLUCOSIDASE"/>
    <property type="match status" value="1"/>
</dbReference>
<dbReference type="AlphaFoldDB" id="A0A9W4SC50"/>
<dbReference type="EC" id="3.2.1.39" evidence="4"/>
<dbReference type="EMBL" id="CAMKVN010000063">
    <property type="protein sequence ID" value="CAI2162990.1"/>
    <property type="molecule type" value="Genomic_DNA"/>
</dbReference>
<comment type="subcellular location">
    <subcellularLocation>
        <location evidence="2">Cell membrane</location>
        <topology evidence="2">Single-pass type II membrane protein</topology>
    </subcellularLocation>
</comment>